<evidence type="ECO:0000313" key="16">
    <source>
        <dbReference type="Proteomes" id="UP000463931"/>
    </source>
</evidence>
<comment type="subcellular location">
    <subcellularLocation>
        <location evidence="1">Cell membrane</location>
        <topology evidence="1">Multi-pass membrane protein</topology>
    </subcellularLocation>
</comment>
<feature type="transmembrane region" description="Helical" evidence="7">
    <location>
        <begin position="264"/>
        <end position="284"/>
    </location>
</feature>
<feature type="domain" description="Major facilitator superfamily (MFS) profile" evidence="8">
    <location>
        <begin position="21"/>
        <end position="408"/>
    </location>
</feature>
<evidence type="ECO:0000256" key="4">
    <source>
        <dbReference type="ARBA" id="ARBA00022692"/>
    </source>
</evidence>
<evidence type="ECO:0000256" key="7">
    <source>
        <dbReference type="SAM" id="Phobius"/>
    </source>
</evidence>
<proteinExistence type="predicted"/>
<keyword evidence="3" id="KW-1003">Cell membrane</keyword>
<dbReference type="EMBL" id="QZFR01000083">
    <property type="protein sequence ID" value="RXV70349.1"/>
    <property type="molecule type" value="Genomic_DNA"/>
</dbReference>
<accession>A0A4Q2AKC1</accession>
<feature type="transmembrane region" description="Helical" evidence="7">
    <location>
        <begin position="175"/>
        <end position="197"/>
    </location>
</feature>
<feature type="transmembrane region" description="Helical" evidence="7">
    <location>
        <begin position="92"/>
        <end position="114"/>
    </location>
</feature>
<feature type="transmembrane region" description="Helical" evidence="7">
    <location>
        <begin position="382"/>
        <end position="401"/>
    </location>
</feature>
<dbReference type="Proteomes" id="UP000289316">
    <property type="component" value="Unassembled WGS sequence"/>
</dbReference>
<dbReference type="InterPro" id="IPR020846">
    <property type="entry name" value="MFS_dom"/>
</dbReference>
<dbReference type="PANTHER" id="PTHR43414">
    <property type="entry name" value="MULTIDRUG RESISTANCE PROTEIN MDTG"/>
    <property type="match status" value="1"/>
</dbReference>
<dbReference type="Proteomes" id="UP000250153">
    <property type="component" value="Chromosome"/>
</dbReference>
<dbReference type="EMBL" id="CP040852">
    <property type="protein sequence ID" value="QIA89888.1"/>
    <property type="molecule type" value="Genomic_DNA"/>
</dbReference>
<dbReference type="EMBL" id="CP023565">
    <property type="protein sequence ID" value="AWZ38421.1"/>
    <property type="molecule type" value="Genomic_DNA"/>
</dbReference>
<dbReference type="GO" id="GO:0022857">
    <property type="term" value="F:transmembrane transporter activity"/>
    <property type="evidence" value="ECO:0007669"/>
    <property type="project" value="InterPro"/>
</dbReference>
<feature type="transmembrane region" description="Helical" evidence="7">
    <location>
        <begin position="296"/>
        <end position="315"/>
    </location>
</feature>
<organism evidence="11 14">
    <name type="scientific">Ligilactobacillus murinus</name>
    <dbReference type="NCBI Taxonomy" id="1622"/>
    <lineage>
        <taxon>Bacteria</taxon>
        <taxon>Bacillati</taxon>
        <taxon>Bacillota</taxon>
        <taxon>Bacilli</taxon>
        <taxon>Lactobacillales</taxon>
        <taxon>Lactobacillaceae</taxon>
        <taxon>Ligilactobacillus</taxon>
    </lineage>
</organism>
<dbReference type="SUPFAM" id="SSF103473">
    <property type="entry name" value="MFS general substrate transporter"/>
    <property type="match status" value="1"/>
</dbReference>
<protein>
    <submittedName>
        <fullName evidence="10 11">MFS transporter</fullName>
    </submittedName>
</protein>
<dbReference type="KEGG" id="lmur:CPS94_05400"/>
<sequence length="411" mass="44775">MMTGVMNMVADPELPASWRKTFMTLWLGCFMTGLNFSMTMPFMALYIETLHPYGKFELNLYAGLAFAVTYLAQAIVSPLWGNLADQKGRKLMCLRASGVMTFTIFAVGLVHHAWTIVLLRFVQGAFSGYINNATAFMAGETPHNRSGAVMANMMTANVTGNLLGPLVGGLLAGFAGYRVTFFVCGAMMGIVFLLTLFNTKEHFTPIPAKKMKPMKEIFAQLENKQLIIAMFITTLFIQSALMSIAPIVSLLVKSLMHGTGNVSFVSGVVAAMPGFGTLLVASRLGVKMDKIGPLKVLVFGLVAAMVVFLPMYFVTSPWSLGFWRFLLGIANAALLPAVQTVLTVSVPREAFGRIFSYNQSFQAAGAMLGSMMGSLISGLFNYQAVFLVTAALMALNLLLIWKVHRPLENEK</sequence>
<evidence type="ECO:0000256" key="1">
    <source>
        <dbReference type="ARBA" id="ARBA00004651"/>
    </source>
</evidence>
<feature type="transmembrane region" description="Helical" evidence="7">
    <location>
        <begin position="21"/>
        <end position="47"/>
    </location>
</feature>
<evidence type="ECO:0000313" key="11">
    <source>
        <dbReference type="EMBL" id="RXV70349.1"/>
    </source>
</evidence>
<feature type="transmembrane region" description="Helical" evidence="7">
    <location>
        <begin position="226"/>
        <end position="252"/>
    </location>
</feature>
<evidence type="ECO:0000313" key="12">
    <source>
        <dbReference type="EMBL" id="TGY54417.1"/>
    </source>
</evidence>
<dbReference type="EMBL" id="SRYK01000043">
    <property type="protein sequence ID" value="TGY54417.1"/>
    <property type="molecule type" value="Genomic_DNA"/>
</dbReference>
<dbReference type="InterPro" id="IPR036259">
    <property type="entry name" value="MFS_trans_sf"/>
</dbReference>
<evidence type="ECO:0000313" key="13">
    <source>
        <dbReference type="Proteomes" id="UP000250153"/>
    </source>
</evidence>
<evidence type="ECO:0000256" key="5">
    <source>
        <dbReference type="ARBA" id="ARBA00022989"/>
    </source>
</evidence>
<dbReference type="PROSITE" id="PS50850">
    <property type="entry name" value="MFS"/>
    <property type="match status" value="1"/>
</dbReference>
<evidence type="ECO:0000256" key="6">
    <source>
        <dbReference type="ARBA" id="ARBA00023136"/>
    </source>
</evidence>
<evidence type="ECO:0000313" key="14">
    <source>
        <dbReference type="Proteomes" id="UP000289316"/>
    </source>
</evidence>
<reference evidence="11 14" key="2">
    <citation type="submission" date="2018-09" db="EMBL/GenBank/DDBJ databases">
        <title>Murine metabolic-syndrome-specific gut microbial biobank.</title>
        <authorList>
            <person name="Liu C."/>
        </authorList>
    </citation>
    <scope>NUCLEOTIDE SEQUENCE [LARGE SCALE GENOMIC DNA]</scope>
    <source>
        <strain evidence="11 14">C-30</strain>
    </source>
</reference>
<gene>
    <name evidence="9" type="ORF">CPS94_05400</name>
    <name evidence="11" type="ORF">D6C19_09405</name>
    <name evidence="12" type="ORF">E5340_08030</name>
    <name evidence="10" type="ORF">FEE40_06960</name>
</gene>
<feature type="transmembrane region" description="Helical" evidence="7">
    <location>
        <begin position="59"/>
        <end position="80"/>
    </location>
</feature>
<keyword evidence="4 7" id="KW-0812">Transmembrane</keyword>
<dbReference type="InterPro" id="IPR011701">
    <property type="entry name" value="MFS"/>
</dbReference>
<dbReference type="Pfam" id="PF07690">
    <property type="entry name" value="MFS_1"/>
    <property type="match status" value="1"/>
</dbReference>
<dbReference type="OrthoDB" id="65739at2"/>
<evidence type="ECO:0000313" key="15">
    <source>
        <dbReference type="Proteomes" id="UP000306855"/>
    </source>
</evidence>
<dbReference type="GO" id="GO:0005886">
    <property type="term" value="C:plasma membrane"/>
    <property type="evidence" value="ECO:0007669"/>
    <property type="project" value="UniProtKB-SubCell"/>
</dbReference>
<reference evidence="10 16" key="3">
    <citation type="journal article" date="2019" name="Nat. Med.">
        <title>Preventing dysbiosis of the neonatal mouse intestinal microbiome protects against late-onset sepsis.</title>
        <authorList>
            <person name="Singer J.R."/>
            <person name="Blosser E.G."/>
            <person name="Zindl C.L."/>
            <person name="Silberger D.J."/>
            <person name="Conlan S."/>
            <person name="Laufer V.A."/>
            <person name="DiToro D."/>
            <person name="Deming C."/>
            <person name="Kumar R."/>
            <person name="Morrow C.D."/>
            <person name="Segre J.A."/>
            <person name="Gray M.J."/>
            <person name="Randolph D.A."/>
            <person name="Weaver C.T."/>
        </authorList>
    </citation>
    <scope>NUCLEOTIDE SEQUENCE [LARGE SCALE GENOMIC DNA]</scope>
    <source>
        <strain evidence="10 16">V10</strain>
    </source>
</reference>
<evidence type="ECO:0000259" key="8">
    <source>
        <dbReference type="PROSITE" id="PS50850"/>
    </source>
</evidence>
<dbReference type="Proteomes" id="UP000463931">
    <property type="component" value="Chromosome"/>
</dbReference>
<dbReference type="Gene3D" id="1.20.1250.20">
    <property type="entry name" value="MFS general substrate transporter like domains"/>
    <property type="match status" value="2"/>
</dbReference>
<keyword evidence="6 7" id="KW-0472">Membrane</keyword>
<dbReference type="PANTHER" id="PTHR43414:SF6">
    <property type="entry name" value="MULTIDRUG RESISTANCE PROTEIN MDTG"/>
    <property type="match status" value="1"/>
</dbReference>
<dbReference type="AlphaFoldDB" id="A0A4Q2AKC1"/>
<evidence type="ECO:0000256" key="2">
    <source>
        <dbReference type="ARBA" id="ARBA00022448"/>
    </source>
</evidence>
<keyword evidence="5 7" id="KW-1133">Transmembrane helix</keyword>
<evidence type="ECO:0000313" key="10">
    <source>
        <dbReference type="EMBL" id="QIA89888.1"/>
    </source>
</evidence>
<evidence type="ECO:0000313" key="9">
    <source>
        <dbReference type="EMBL" id="AWZ38421.1"/>
    </source>
</evidence>
<dbReference type="Proteomes" id="UP000306855">
    <property type="component" value="Unassembled WGS sequence"/>
</dbReference>
<name>A0A4Q2AKC1_9LACO</name>
<keyword evidence="2" id="KW-0813">Transport</keyword>
<evidence type="ECO:0000256" key="3">
    <source>
        <dbReference type="ARBA" id="ARBA00022475"/>
    </source>
</evidence>
<reference evidence="9 13" key="1">
    <citation type="submission" date="2017-09" db="EMBL/GenBank/DDBJ databases">
        <title>Predominant Lactobacillus spp. isolated from feces of mice subjected to short-term calorie restriction.</title>
        <authorList>
            <person name="Zhang C."/>
            <person name="Zhao L."/>
            <person name="Pan F."/>
        </authorList>
    </citation>
    <scope>NUCLEOTIDE SEQUENCE [LARGE SCALE GENOMIC DNA]</scope>
    <source>
        <strain evidence="9 13">CR147</strain>
    </source>
</reference>
<reference evidence="12 15" key="4">
    <citation type="submission" date="2019-04" db="EMBL/GenBank/DDBJ databases">
        <title>Microbes associate with the intestines of laboratory mice.</title>
        <authorList>
            <person name="Navarre W."/>
            <person name="Wong E."/>
            <person name="Huang K."/>
            <person name="Tropini C."/>
            <person name="Ng K."/>
            <person name="Yu B."/>
        </authorList>
    </citation>
    <scope>NUCLEOTIDE SEQUENCE [LARGE SCALE GENOMIC DNA]</scope>
    <source>
        <strain evidence="12 15">NM26_J9</strain>
    </source>
</reference>